<evidence type="ECO:0000256" key="2">
    <source>
        <dbReference type="SAM" id="SignalP"/>
    </source>
</evidence>
<gene>
    <name evidence="4" type="primary">degP_1</name>
    <name evidence="4" type="ORF">Pla108_24740</name>
</gene>
<evidence type="ECO:0000313" key="4">
    <source>
        <dbReference type="EMBL" id="TWT96700.1"/>
    </source>
</evidence>
<evidence type="ECO:0000256" key="1">
    <source>
        <dbReference type="SAM" id="MobiDB-lite"/>
    </source>
</evidence>
<keyword evidence="2" id="KW-0732">Signal</keyword>
<name>A0A5C6ABB6_9BACT</name>
<dbReference type="Proteomes" id="UP000317421">
    <property type="component" value="Unassembled WGS sequence"/>
</dbReference>
<dbReference type="SMART" id="SM00228">
    <property type="entry name" value="PDZ"/>
    <property type="match status" value="1"/>
</dbReference>
<dbReference type="Gene3D" id="2.30.42.10">
    <property type="match status" value="1"/>
</dbReference>
<proteinExistence type="predicted"/>
<organism evidence="4 5">
    <name type="scientific">Botrimarina colliarenosi</name>
    <dbReference type="NCBI Taxonomy" id="2528001"/>
    <lineage>
        <taxon>Bacteria</taxon>
        <taxon>Pseudomonadati</taxon>
        <taxon>Planctomycetota</taxon>
        <taxon>Planctomycetia</taxon>
        <taxon>Pirellulales</taxon>
        <taxon>Lacipirellulaceae</taxon>
        <taxon>Botrimarina</taxon>
    </lineage>
</organism>
<feature type="domain" description="PDZ" evidence="3">
    <location>
        <begin position="103"/>
        <end position="179"/>
    </location>
</feature>
<keyword evidence="4" id="KW-0645">Protease</keyword>
<evidence type="ECO:0000313" key="5">
    <source>
        <dbReference type="Proteomes" id="UP000317421"/>
    </source>
</evidence>
<feature type="signal peptide" evidence="2">
    <location>
        <begin position="1"/>
        <end position="26"/>
    </location>
</feature>
<dbReference type="AlphaFoldDB" id="A0A5C6ABB6"/>
<dbReference type="EC" id="3.4.21.107" evidence="4"/>
<dbReference type="InterPro" id="IPR001478">
    <property type="entry name" value="PDZ"/>
</dbReference>
<dbReference type="SUPFAM" id="SSF50156">
    <property type="entry name" value="PDZ domain-like"/>
    <property type="match status" value="1"/>
</dbReference>
<dbReference type="GO" id="GO:0006508">
    <property type="term" value="P:proteolysis"/>
    <property type="evidence" value="ECO:0007669"/>
    <property type="project" value="UniProtKB-KW"/>
</dbReference>
<reference evidence="4 5" key="1">
    <citation type="submission" date="2019-02" db="EMBL/GenBank/DDBJ databases">
        <title>Deep-cultivation of Planctomycetes and their phenomic and genomic characterization uncovers novel biology.</title>
        <authorList>
            <person name="Wiegand S."/>
            <person name="Jogler M."/>
            <person name="Boedeker C."/>
            <person name="Pinto D."/>
            <person name="Vollmers J."/>
            <person name="Rivas-Marin E."/>
            <person name="Kohn T."/>
            <person name="Peeters S.H."/>
            <person name="Heuer A."/>
            <person name="Rast P."/>
            <person name="Oberbeckmann S."/>
            <person name="Bunk B."/>
            <person name="Jeske O."/>
            <person name="Meyerdierks A."/>
            <person name="Storesund J.E."/>
            <person name="Kallscheuer N."/>
            <person name="Luecker S."/>
            <person name="Lage O.M."/>
            <person name="Pohl T."/>
            <person name="Merkel B.J."/>
            <person name="Hornburger P."/>
            <person name="Mueller R.-W."/>
            <person name="Bruemmer F."/>
            <person name="Labrenz M."/>
            <person name="Spormann A.M."/>
            <person name="Op Den Camp H."/>
            <person name="Overmann J."/>
            <person name="Amann R."/>
            <person name="Jetten M.S.M."/>
            <person name="Mascher T."/>
            <person name="Medema M.H."/>
            <person name="Devos D.P."/>
            <person name="Kaster A.-K."/>
            <person name="Ovreas L."/>
            <person name="Rohde M."/>
            <person name="Galperin M.Y."/>
            <person name="Jogler C."/>
        </authorList>
    </citation>
    <scope>NUCLEOTIDE SEQUENCE [LARGE SCALE GENOMIC DNA]</scope>
    <source>
        <strain evidence="4 5">Pla108</strain>
    </source>
</reference>
<accession>A0A5C6ABB6</accession>
<dbReference type="EMBL" id="SJPR01000003">
    <property type="protein sequence ID" value="TWT96700.1"/>
    <property type="molecule type" value="Genomic_DNA"/>
</dbReference>
<protein>
    <submittedName>
        <fullName evidence="4">Periplasmic serine endoprotease DegP</fullName>
        <ecNumber evidence="4">3.4.21.107</ecNumber>
    </submittedName>
</protein>
<dbReference type="Pfam" id="PF13180">
    <property type="entry name" value="PDZ_2"/>
    <property type="match status" value="1"/>
</dbReference>
<feature type="chain" id="PRO_5023110504" evidence="2">
    <location>
        <begin position="27"/>
        <end position="399"/>
    </location>
</feature>
<comment type="caution">
    <text evidence="4">The sequence shown here is derived from an EMBL/GenBank/DDBJ whole genome shotgun (WGS) entry which is preliminary data.</text>
</comment>
<dbReference type="RefSeq" id="WP_197526507.1">
    <property type="nucleotide sequence ID" value="NZ_SJPR01000003.1"/>
</dbReference>
<sequence length="399" mass="42510" precursor="true">MRVLGLLVVAAAALTAVQFVSPAVRAQDSAPTNGAPADGAVADDAPAAEEGTLIQIGPDGGVRVEVDGAARRDRRPGRRLGRQPGFVEAPQVVSRYWIGIGGGPLPAELRAQLQIDANEGWLIRTVEPDGPAAEAGVKQFDILLRANGKPVSDISQLAEEVGEQGELQGRITLDLLRGGQPQTLWVKPIERPLDAVLPAEPRRERFGFFGRDGREGLFGPGGLLDGDGLPRGEGGLGEFAEMIPQVVSGVSVSVSRQNDGPAKVTVTRGEQTWEFDEGDQDAIATLPGDVRPMVERMLQQNGGVFQPGFEGFGLNTPGFQMQLEGPEARVMQERMRAMQERMRALQQQFGAPPAGPGAPMIEPQIELDEAPAFNAEAPPEPKPEVEGPTELEIPANTEE</sequence>
<keyword evidence="5" id="KW-1185">Reference proteome</keyword>
<dbReference type="InterPro" id="IPR036034">
    <property type="entry name" value="PDZ_sf"/>
</dbReference>
<dbReference type="GO" id="GO:0008233">
    <property type="term" value="F:peptidase activity"/>
    <property type="evidence" value="ECO:0007669"/>
    <property type="project" value="UniProtKB-KW"/>
</dbReference>
<feature type="region of interest" description="Disordered" evidence="1">
    <location>
        <begin position="350"/>
        <end position="399"/>
    </location>
</feature>
<evidence type="ECO:0000259" key="3">
    <source>
        <dbReference type="SMART" id="SM00228"/>
    </source>
</evidence>
<keyword evidence="4" id="KW-0378">Hydrolase</keyword>